<dbReference type="EMBL" id="HACG01002613">
    <property type="protein sequence ID" value="CEK49478.1"/>
    <property type="molecule type" value="Transcribed_RNA"/>
</dbReference>
<gene>
    <name evidence="1" type="primary">ORF7883</name>
</gene>
<accession>A0A0B6Y047</accession>
<feature type="non-terminal residue" evidence="1">
    <location>
        <position position="50"/>
    </location>
</feature>
<organism evidence="1">
    <name type="scientific">Arion vulgaris</name>
    <dbReference type="NCBI Taxonomy" id="1028688"/>
    <lineage>
        <taxon>Eukaryota</taxon>
        <taxon>Metazoa</taxon>
        <taxon>Spiralia</taxon>
        <taxon>Lophotrochozoa</taxon>
        <taxon>Mollusca</taxon>
        <taxon>Gastropoda</taxon>
        <taxon>Heterobranchia</taxon>
        <taxon>Euthyneura</taxon>
        <taxon>Panpulmonata</taxon>
        <taxon>Eupulmonata</taxon>
        <taxon>Stylommatophora</taxon>
        <taxon>Helicina</taxon>
        <taxon>Arionoidea</taxon>
        <taxon>Arionidae</taxon>
        <taxon>Arion</taxon>
    </lineage>
</organism>
<proteinExistence type="predicted"/>
<evidence type="ECO:0000313" key="1">
    <source>
        <dbReference type="EMBL" id="CEK49478.1"/>
    </source>
</evidence>
<sequence length="50" mass="5590">MHTDSFCGSLVKYTHYSVPLASSSTYTTGNSKLIKSLDRFNIYSSVLIQQ</sequence>
<dbReference type="AlphaFoldDB" id="A0A0B6Y047"/>
<protein>
    <submittedName>
        <fullName evidence="1">Uncharacterized protein</fullName>
    </submittedName>
</protein>
<name>A0A0B6Y047_9EUPU</name>
<reference evidence="1" key="1">
    <citation type="submission" date="2014-12" db="EMBL/GenBank/DDBJ databases">
        <title>Insight into the proteome of Arion vulgaris.</title>
        <authorList>
            <person name="Aradska J."/>
            <person name="Bulat T."/>
            <person name="Smidak R."/>
            <person name="Sarate P."/>
            <person name="Gangsoo J."/>
            <person name="Sialana F."/>
            <person name="Bilban M."/>
            <person name="Lubec G."/>
        </authorList>
    </citation>
    <scope>NUCLEOTIDE SEQUENCE</scope>
    <source>
        <tissue evidence="1">Skin</tissue>
    </source>
</reference>